<evidence type="ECO:0000256" key="1">
    <source>
        <dbReference type="SAM" id="SignalP"/>
    </source>
</evidence>
<keyword evidence="3" id="KW-1185">Reference proteome</keyword>
<keyword evidence="1" id="KW-0732">Signal</keyword>
<name>A0A941AJE9_9ACTN</name>
<reference evidence="2" key="1">
    <citation type="submission" date="2021-02" db="EMBL/GenBank/DDBJ databases">
        <title>Draft genome sequence of Microbispora sp. RL4-1S isolated from rice leaves in Thailand.</title>
        <authorList>
            <person name="Muangham S."/>
            <person name="Duangmal K."/>
        </authorList>
    </citation>
    <scope>NUCLEOTIDE SEQUENCE</scope>
    <source>
        <strain evidence="2">RL4-1S</strain>
    </source>
</reference>
<sequence length="457" mass="50809">MRPRSRRVFVGVSLAALLATSSLVGQSSAASLPETAGRQQAAFPKPLKLDKKSLGDYVLNWDWKNPAGNSYQPLIKQLRKRVKAKKYATLPSLLDNAKHTATRGCASAVKDGGALNKPLKVPAVDWFCLGAKDANTTSWMPQGISGTSDSSWPGTVNGRRAFAFTWHYHVPNKKNDPLENGASRVTFLNQASVPGKPTKYRYRNVLMVYPLRTAKGDVTFRSVPIHAGGLVWFHQYLLVTDDSQNSFFNGVLVFDMHNLLDLANKKLVNTTNPNRVGLYKKTYYTLGYRYVLPLIGIWKTGGAAACHTESHRPCYEYAGLDRSASPPSLITGEWCDPGTHPCSTGRVARFRLVDTKTCRYGCLETRKDGRAHATRVYRQVSPYVQGGDSWGGKYQFTTSYQSWARRFSAIPNKKPKTFAAGRGAQDLYWNRTGGVRRLWSLTEFPGKGNRVLYGVKP</sequence>
<feature type="signal peptide" evidence="1">
    <location>
        <begin position="1"/>
        <end position="29"/>
    </location>
</feature>
<dbReference type="AlphaFoldDB" id="A0A941AJE9"/>
<dbReference type="EMBL" id="JAFCNB010000011">
    <property type="protein sequence ID" value="MBP2706255.1"/>
    <property type="molecule type" value="Genomic_DNA"/>
</dbReference>
<proteinExistence type="predicted"/>
<evidence type="ECO:0000313" key="3">
    <source>
        <dbReference type="Proteomes" id="UP000674234"/>
    </source>
</evidence>
<evidence type="ECO:0000313" key="2">
    <source>
        <dbReference type="EMBL" id="MBP2706255.1"/>
    </source>
</evidence>
<accession>A0A941AJE9</accession>
<organism evidence="2 3">
    <name type="scientific">Microbispora oryzae</name>
    <dbReference type="NCBI Taxonomy" id="2806554"/>
    <lineage>
        <taxon>Bacteria</taxon>
        <taxon>Bacillati</taxon>
        <taxon>Actinomycetota</taxon>
        <taxon>Actinomycetes</taxon>
        <taxon>Streptosporangiales</taxon>
        <taxon>Streptosporangiaceae</taxon>
        <taxon>Microbispora</taxon>
    </lineage>
</organism>
<dbReference type="Proteomes" id="UP000674234">
    <property type="component" value="Unassembled WGS sequence"/>
</dbReference>
<comment type="caution">
    <text evidence="2">The sequence shown here is derived from an EMBL/GenBank/DDBJ whole genome shotgun (WGS) entry which is preliminary data.</text>
</comment>
<gene>
    <name evidence="2" type="ORF">JOL79_20810</name>
</gene>
<protein>
    <submittedName>
        <fullName evidence="2">Uncharacterized protein</fullName>
    </submittedName>
</protein>
<feature type="chain" id="PRO_5037612566" evidence="1">
    <location>
        <begin position="30"/>
        <end position="457"/>
    </location>
</feature>
<dbReference type="RefSeq" id="WP_210157532.1">
    <property type="nucleotide sequence ID" value="NZ_JAFCNB010000011.1"/>
</dbReference>